<dbReference type="Pfam" id="PF18044">
    <property type="entry name" value="zf-CCCH_4"/>
    <property type="match status" value="1"/>
</dbReference>
<dbReference type="InterPro" id="IPR041367">
    <property type="entry name" value="Znf-CCCH_4"/>
</dbReference>
<accession>A0A4P9Y0Q7</accession>
<evidence type="ECO:0000256" key="4">
    <source>
        <dbReference type="ARBA" id="ARBA00022833"/>
    </source>
</evidence>
<dbReference type="SUPFAM" id="SSF90229">
    <property type="entry name" value="CCCH zinc finger"/>
    <property type="match status" value="1"/>
</dbReference>
<feature type="domain" description="C3H1-type" evidence="7">
    <location>
        <begin position="1"/>
        <end position="25"/>
    </location>
</feature>
<name>A0A4P9Y0Q7_9FUNG</name>
<organism evidence="8 9">
    <name type="scientific">Piptocephalis cylindrospora</name>
    <dbReference type="NCBI Taxonomy" id="1907219"/>
    <lineage>
        <taxon>Eukaryota</taxon>
        <taxon>Fungi</taxon>
        <taxon>Fungi incertae sedis</taxon>
        <taxon>Zoopagomycota</taxon>
        <taxon>Zoopagomycotina</taxon>
        <taxon>Zoopagomycetes</taxon>
        <taxon>Zoopagales</taxon>
        <taxon>Piptocephalidaceae</taxon>
        <taxon>Piptocephalis</taxon>
    </lineage>
</organism>
<reference evidence="9" key="1">
    <citation type="journal article" date="2018" name="Nat. Microbiol.">
        <title>Leveraging single-cell genomics to expand the fungal tree of life.</title>
        <authorList>
            <person name="Ahrendt S.R."/>
            <person name="Quandt C.A."/>
            <person name="Ciobanu D."/>
            <person name="Clum A."/>
            <person name="Salamov A."/>
            <person name="Andreopoulos B."/>
            <person name="Cheng J.F."/>
            <person name="Woyke T."/>
            <person name="Pelin A."/>
            <person name="Henrissat B."/>
            <person name="Reynolds N.K."/>
            <person name="Benny G.L."/>
            <person name="Smith M.E."/>
            <person name="James T.Y."/>
            <person name="Grigoriev I.V."/>
        </authorList>
    </citation>
    <scope>NUCLEOTIDE SEQUENCE [LARGE SCALE GENOMIC DNA]</scope>
</reference>
<keyword evidence="2 6" id="KW-0479">Metal-binding</keyword>
<feature type="zinc finger region" description="C3H1-type" evidence="6">
    <location>
        <begin position="1"/>
        <end position="25"/>
    </location>
</feature>
<dbReference type="EMBL" id="KZ988377">
    <property type="protein sequence ID" value="RKP12328.1"/>
    <property type="molecule type" value="Genomic_DNA"/>
</dbReference>
<evidence type="ECO:0000313" key="8">
    <source>
        <dbReference type="EMBL" id="RKP12328.1"/>
    </source>
</evidence>
<dbReference type="PANTHER" id="PTHR46527:SF1">
    <property type="entry name" value="NUCLEOPORIN NUP42"/>
    <property type="match status" value="1"/>
</dbReference>
<dbReference type="Proteomes" id="UP000267251">
    <property type="component" value="Unassembled WGS sequence"/>
</dbReference>
<dbReference type="AlphaFoldDB" id="A0A4P9Y0Q7"/>
<keyword evidence="3 6" id="KW-0863">Zinc-finger</keyword>
<evidence type="ECO:0000313" key="9">
    <source>
        <dbReference type="Proteomes" id="UP000267251"/>
    </source>
</evidence>
<dbReference type="InterPro" id="IPR000571">
    <property type="entry name" value="Znf_CCCH"/>
</dbReference>
<gene>
    <name evidence="8" type="ORF">BJ684DRAFT_21121</name>
</gene>
<evidence type="ECO:0000256" key="1">
    <source>
        <dbReference type="ARBA" id="ARBA00004123"/>
    </source>
</evidence>
<evidence type="ECO:0000256" key="6">
    <source>
        <dbReference type="PROSITE-ProRule" id="PRU00723"/>
    </source>
</evidence>
<keyword evidence="9" id="KW-1185">Reference proteome</keyword>
<dbReference type="PANTHER" id="PTHR46527">
    <property type="entry name" value="NUCLEOPORIN-LIKE PROTEIN 2"/>
    <property type="match status" value="1"/>
</dbReference>
<comment type="subcellular location">
    <subcellularLocation>
        <location evidence="1">Nucleus</location>
    </subcellularLocation>
</comment>
<proteinExistence type="predicted"/>
<dbReference type="OrthoDB" id="5598441at2759"/>
<dbReference type="GO" id="GO:0008270">
    <property type="term" value="F:zinc ion binding"/>
    <property type="evidence" value="ECO:0007669"/>
    <property type="project" value="UniProtKB-KW"/>
</dbReference>
<dbReference type="PROSITE" id="PS50103">
    <property type="entry name" value="ZF_C3H1"/>
    <property type="match status" value="1"/>
</dbReference>
<dbReference type="Gene3D" id="4.10.1000.10">
    <property type="entry name" value="Zinc finger, CCCH-type"/>
    <property type="match status" value="1"/>
</dbReference>
<evidence type="ECO:0000256" key="5">
    <source>
        <dbReference type="ARBA" id="ARBA00023242"/>
    </source>
</evidence>
<keyword evidence="4 6" id="KW-0862">Zinc</keyword>
<evidence type="ECO:0000256" key="2">
    <source>
        <dbReference type="ARBA" id="ARBA00022723"/>
    </source>
</evidence>
<dbReference type="InterPro" id="IPR036855">
    <property type="entry name" value="Znf_CCCH_sf"/>
</dbReference>
<dbReference type="SMART" id="SM00356">
    <property type="entry name" value="ZnF_C3H1"/>
    <property type="match status" value="1"/>
</dbReference>
<keyword evidence="5" id="KW-0539">Nucleus</keyword>
<protein>
    <recommendedName>
        <fullName evidence="7">C3H1-type domain-containing protein</fullName>
    </recommendedName>
</protein>
<sequence length="100" mass="11561">MAVCKYWMNGQCRFGDRCRHEHPQSGSSGTKGTVTAAELELLRKDLTVEKPSWPLSSFGPRKDEPCVVAGIDMCFEEMRWMWTMENRATGQCRQYYFEKG</sequence>
<dbReference type="GO" id="GO:0005634">
    <property type="term" value="C:nucleus"/>
    <property type="evidence" value="ECO:0007669"/>
    <property type="project" value="UniProtKB-SubCell"/>
</dbReference>
<evidence type="ECO:0000256" key="3">
    <source>
        <dbReference type="ARBA" id="ARBA00022771"/>
    </source>
</evidence>
<dbReference type="InterPro" id="IPR051767">
    <property type="entry name" value="Nucleoporin_NUP42"/>
</dbReference>
<evidence type="ECO:0000259" key="7">
    <source>
        <dbReference type="PROSITE" id="PS50103"/>
    </source>
</evidence>